<protein>
    <recommendedName>
        <fullName evidence="1">non-specific serine/threonine protein kinase</fullName>
        <ecNumber evidence="1">2.7.11.1</ecNumber>
    </recommendedName>
</protein>
<sequence length="303" mass="33121">MYPSDTPRRHLLRQEEQQEESPTSSNNNPSSRDTEETIGFESNLSTCTSVSHRPQAIDSSSSTTTSVTSTTIFSSSSSSASAYKTGKLGLRHGLVAQPGGGSTTSSSTEDSEARERRFGSIDLQHPLPLNTVTSGATGQEIVKGQLAIDAHMKQALLADFNLPSIFHSPAVLSTYFPRLLPTRSVDAFHLPNRLINPITASTTIGPYKMGRLLGRGNFAVVKLATHTQLNVPVAVKIINKELVGGQNLAKIARELEAMKRCYRHPNIVRLYHIMETDTNIYMVMEYASRGEVFGESVPYLIKV</sequence>
<dbReference type="PROSITE" id="PS50011">
    <property type="entry name" value="PROTEIN_KINASE_DOM"/>
    <property type="match status" value="1"/>
</dbReference>
<keyword evidence="6 9" id="KW-0067">ATP-binding</keyword>
<dbReference type="PANTHER" id="PTHR43895">
    <property type="entry name" value="CALCIUM/CALMODULIN-DEPENDENT PROTEIN KINASE KINASE-RELATED"/>
    <property type="match status" value="1"/>
</dbReference>
<dbReference type="InterPro" id="IPR017441">
    <property type="entry name" value="Protein_kinase_ATP_BS"/>
</dbReference>
<dbReference type="WBParaSite" id="TTAC_0000859901-mRNA-1">
    <property type="protein sequence ID" value="TTAC_0000859901-mRNA-1"/>
    <property type="gene ID" value="TTAC_0000859901"/>
</dbReference>
<proteinExistence type="predicted"/>
<dbReference type="OrthoDB" id="193931at2759"/>
<evidence type="ECO:0000256" key="5">
    <source>
        <dbReference type="ARBA" id="ARBA00022777"/>
    </source>
</evidence>
<reference evidence="12 13" key="2">
    <citation type="submission" date="2018-11" db="EMBL/GenBank/DDBJ databases">
        <authorList>
            <consortium name="Pathogen Informatics"/>
        </authorList>
    </citation>
    <scope>NUCLEOTIDE SEQUENCE [LARGE SCALE GENOMIC DNA]</scope>
</reference>
<dbReference type="GO" id="GO:0005524">
    <property type="term" value="F:ATP binding"/>
    <property type="evidence" value="ECO:0007669"/>
    <property type="project" value="UniProtKB-UniRule"/>
</dbReference>
<evidence type="ECO:0000313" key="14">
    <source>
        <dbReference type="WBParaSite" id="TTAC_0000859901-mRNA-1"/>
    </source>
</evidence>
<comment type="catalytic activity">
    <reaction evidence="8">
        <text>L-seryl-[protein] + ATP = O-phospho-L-seryl-[protein] + ADP + H(+)</text>
        <dbReference type="Rhea" id="RHEA:17989"/>
        <dbReference type="Rhea" id="RHEA-COMP:9863"/>
        <dbReference type="Rhea" id="RHEA-COMP:11604"/>
        <dbReference type="ChEBI" id="CHEBI:15378"/>
        <dbReference type="ChEBI" id="CHEBI:29999"/>
        <dbReference type="ChEBI" id="CHEBI:30616"/>
        <dbReference type="ChEBI" id="CHEBI:83421"/>
        <dbReference type="ChEBI" id="CHEBI:456216"/>
        <dbReference type="EC" id="2.7.11.1"/>
    </reaction>
</comment>
<dbReference type="SUPFAM" id="SSF56112">
    <property type="entry name" value="Protein kinase-like (PK-like)"/>
    <property type="match status" value="1"/>
</dbReference>
<reference evidence="14" key="1">
    <citation type="submission" date="2017-02" db="UniProtKB">
        <authorList>
            <consortium name="WormBaseParasite"/>
        </authorList>
    </citation>
    <scope>IDENTIFICATION</scope>
</reference>
<evidence type="ECO:0000256" key="9">
    <source>
        <dbReference type="PROSITE-ProRule" id="PRU10141"/>
    </source>
</evidence>
<evidence type="ECO:0000256" key="7">
    <source>
        <dbReference type="ARBA" id="ARBA00047899"/>
    </source>
</evidence>
<dbReference type="EMBL" id="UYWX01020538">
    <property type="protein sequence ID" value="VDM33185.1"/>
    <property type="molecule type" value="Genomic_DNA"/>
</dbReference>
<dbReference type="Proteomes" id="UP000274429">
    <property type="component" value="Unassembled WGS sequence"/>
</dbReference>
<feature type="compositionally biased region" description="Low complexity" evidence="10">
    <location>
        <begin position="59"/>
        <end position="71"/>
    </location>
</feature>
<organism evidence="14">
    <name type="scientific">Hydatigena taeniaeformis</name>
    <name type="common">Feline tapeworm</name>
    <name type="synonym">Taenia taeniaeformis</name>
    <dbReference type="NCBI Taxonomy" id="6205"/>
    <lineage>
        <taxon>Eukaryota</taxon>
        <taxon>Metazoa</taxon>
        <taxon>Spiralia</taxon>
        <taxon>Lophotrochozoa</taxon>
        <taxon>Platyhelminthes</taxon>
        <taxon>Cestoda</taxon>
        <taxon>Eucestoda</taxon>
        <taxon>Cyclophyllidea</taxon>
        <taxon>Taeniidae</taxon>
        <taxon>Hydatigera</taxon>
    </lineage>
</organism>
<dbReference type="InterPro" id="IPR000719">
    <property type="entry name" value="Prot_kinase_dom"/>
</dbReference>
<evidence type="ECO:0000256" key="4">
    <source>
        <dbReference type="ARBA" id="ARBA00022741"/>
    </source>
</evidence>
<dbReference type="EC" id="2.7.11.1" evidence="1"/>
<dbReference type="GO" id="GO:0004674">
    <property type="term" value="F:protein serine/threonine kinase activity"/>
    <property type="evidence" value="ECO:0007669"/>
    <property type="project" value="UniProtKB-KW"/>
</dbReference>
<dbReference type="FunFam" id="3.30.200.20:FF:000003">
    <property type="entry name" value="Non-specific serine/threonine protein kinase"/>
    <property type="match status" value="1"/>
</dbReference>
<feature type="compositionally biased region" description="Basic and acidic residues" evidence="10">
    <location>
        <begin position="1"/>
        <end position="16"/>
    </location>
</feature>
<accession>A0A0R3X575</accession>
<evidence type="ECO:0000313" key="13">
    <source>
        <dbReference type="Proteomes" id="UP000274429"/>
    </source>
</evidence>
<dbReference type="PANTHER" id="PTHR43895:SF32">
    <property type="entry name" value="SERINE_THREONINE-PROTEIN KINASE CHK1"/>
    <property type="match status" value="1"/>
</dbReference>
<dbReference type="InterPro" id="IPR011009">
    <property type="entry name" value="Kinase-like_dom_sf"/>
</dbReference>
<feature type="binding site" evidence="9">
    <location>
        <position position="236"/>
    </location>
    <ligand>
        <name>ATP</name>
        <dbReference type="ChEBI" id="CHEBI:30616"/>
    </ligand>
</feature>
<dbReference type="Gene3D" id="3.30.200.20">
    <property type="entry name" value="Phosphorylase Kinase, domain 1"/>
    <property type="match status" value="1"/>
</dbReference>
<feature type="domain" description="Protein kinase" evidence="11">
    <location>
        <begin position="207"/>
        <end position="303"/>
    </location>
</feature>
<dbReference type="PROSITE" id="PS00107">
    <property type="entry name" value="PROTEIN_KINASE_ATP"/>
    <property type="match status" value="1"/>
</dbReference>
<keyword evidence="3" id="KW-0808">Transferase</keyword>
<dbReference type="STRING" id="6205.A0A0R3X575"/>
<comment type="catalytic activity">
    <reaction evidence="7">
        <text>L-threonyl-[protein] + ATP = O-phospho-L-threonyl-[protein] + ADP + H(+)</text>
        <dbReference type="Rhea" id="RHEA:46608"/>
        <dbReference type="Rhea" id="RHEA-COMP:11060"/>
        <dbReference type="Rhea" id="RHEA-COMP:11605"/>
        <dbReference type="ChEBI" id="CHEBI:15378"/>
        <dbReference type="ChEBI" id="CHEBI:30013"/>
        <dbReference type="ChEBI" id="CHEBI:30616"/>
        <dbReference type="ChEBI" id="CHEBI:61977"/>
        <dbReference type="ChEBI" id="CHEBI:456216"/>
        <dbReference type="EC" id="2.7.11.1"/>
    </reaction>
</comment>
<keyword evidence="13" id="KW-1185">Reference proteome</keyword>
<evidence type="ECO:0000259" key="11">
    <source>
        <dbReference type="PROSITE" id="PS50011"/>
    </source>
</evidence>
<dbReference type="GO" id="GO:0007165">
    <property type="term" value="P:signal transduction"/>
    <property type="evidence" value="ECO:0007669"/>
    <property type="project" value="TreeGrafter"/>
</dbReference>
<evidence type="ECO:0000256" key="6">
    <source>
        <dbReference type="ARBA" id="ARBA00022840"/>
    </source>
</evidence>
<gene>
    <name evidence="12" type="ORF">TTAC_LOCUS8584</name>
</gene>
<evidence type="ECO:0000313" key="12">
    <source>
        <dbReference type="EMBL" id="VDM33185.1"/>
    </source>
</evidence>
<name>A0A0R3X575_HYDTA</name>
<evidence type="ECO:0000256" key="2">
    <source>
        <dbReference type="ARBA" id="ARBA00022527"/>
    </source>
</evidence>
<feature type="region of interest" description="Disordered" evidence="10">
    <location>
        <begin position="92"/>
        <end position="122"/>
    </location>
</feature>
<dbReference type="AlphaFoldDB" id="A0A0R3X575"/>
<feature type="compositionally biased region" description="Polar residues" evidence="10">
    <location>
        <begin position="40"/>
        <end position="52"/>
    </location>
</feature>
<keyword evidence="5" id="KW-0418">Kinase</keyword>
<evidence type="ECO:0000256" key="10">
    <source>
        <dbReference type="SAM" id="MobiDB-lite"/>
    </source>
</evidence>
<feature type="compositionally biased region" description="Low complexity" evidence="10">
    <location>
        <begin position="20"/>
        <end position="31"/>
    </location>
</feature>
<evidence type="ECO:0000256" key="8">
    <source>
        <dbReference type="ARBA" id="ARBA00048679"/>
    </source>
</evidence>
<keyword evidence="4 9" id="KW-0547">Nucleotide-binding</keyword>
<evidence type="ECO:0000256" key="3">
    <source>
        <dbReference type="ARBA" id="ARBA00022679"/>
    </source>
</evidence>
<keyword evidence="2" id="KW-0723">Serine/threonine-protein kinase</keyword>
<dbReference type="Pfam" id="PF00069">
    <property type="entry name" value="Pkinase"/>
    <property type="match status" value="1"/>
</dbReference>
<feature type="region of interest" description="Disordered" evidence="10">
    <location>
        <begin position="1"/>
        <end position="71"/>
    </location>
</feature>
<evidence type="ECO:0000256" key="1">
    <source>
        <dbReference type="ARBA" id="ARBA00012513"/>
    </source>
</evidence>